<dbReference type="Proteomes" id="UP000051673">
    <property type="component" value="Unassembled WGS sequence"/>
</dbReference>
<evidence type="ECO:0000313" key="3">
    <source>
        <dbReference type="EMBL" id="KRN77126.1"/>
    </source>
</evidence>
<accession>A0A0R2JML9</accession>
<dbReference type="InterPro" id="IPR027065">
    <property type="entry name" value="Lon_Prtase"/>
</dbReference>
<dbReference type="GO" id="GO:0005524">
    <property type="term" value="F:ATP binding"/>
    <property type="evidence" value="ECO:0007669"/>
    <property type="project" value="InterPro"/>
</dbReference>
<comment type="similarity">
    <text evidence="1">Belongs to the peptidase S16 family.</text>
</comment>
<dbReference type="STRING" id="1620.IV67_GL000646"/>
<dbReference type="PATRIC" id="fig|1620.3.peg.654"/>
<dbReference type="PANTHER" id="PTHR10046">
    <property type="entry name" value="ATP DEPENDENT LON PROTEASE FAMILY MEMBER"/>
    <property type="match status" value="1"/>
</dbReference>
<dbReference type="InterPro" id="IPR036034">
    <property type="entry name" value="PDZ_sf"/>
</dbReference>
<dbReference type="InterPro" id="IPR001478">
    <property type="entry name" value="PDZ"/>
</dbReference>
<keyword evidence="1" id="KW-0378">Hydrolase</keyword>
<proteinExistence type="inferred from homology"/>
<feature type="active site" evidence="1">
    <location>
        <position position="224"/>
    </location>
</feature>
<evidence type="ECO:0000313" key="4">
    <source>
        <dbReference type="Proteomes" id="UP000051673"/>
    </source>
</evidence>
<evidence type="ECO:0000256" key="1">
    <source>
        <dbReference type="PROSITE-ProRule" id="PRU01122"/>
    </source>
</evidence>
<dbReference type="GO" id="GO:0004176">
    <property type="term" value="F:ATP-dependent peptidase activity"/>
    <property type="evidence" value="ECO:0007669"/>
    <property type="project" value="UniProtKB-UniRule"/>
</dbReference>
<dbReference type="Gene3D" id="3.30.230.10">
    <property type="match status" value="1"/>
</dbReference>
<dbReference type="InterPro" id="IPR020568">
    <property type="entry name" value="Ribosomal_Su5_D2-typ_SF"/>
</dbReference>
<dbReference type="Pfam" id="PF13180">
    <property type="entry name" value="PDZ_2"/>
    <property type="match status" value="1"/>
</dbReference>
<dbReference type="Pfam" id="PF05362">
    <property type="entry name" value="Lon_C"/>
    <property type="match status" value="1"/>
</dbReference>
<dbReference type="SUPFAM" id="SSF54211">
    <property type="entry name" value="Ribosomal protein S5 domain 2-like"/>
    <property type="match status" value="1"/>
</dbReference>
<dbReference type="GO" id="GO:0004252">
    <property type="term" value="F:serine-type endopeptidase activity"/>
    <property type="evidence" value="ECO:0007669"/>
    <property type="project" value="UniProtKB-UniRule"/>
</dbReference>
<comment type="catalytic activity">
    <reaction evidence="1">
        <text>Hydrolysis of proteins in presence of ATP.</text>
        <dbReference type="EC" id="3.4.21.53"/>
    </reaction>
</comment>
<dbReference type="NCBIfam" id="NF041438">
    <property type="entry name" value="SepM_fam_S16"/>
    <property type="match status" value="1"/>
</dbReference>
<sequence length="334" mass="36199">MMAVLFIIGIFVPLPLYAEKPGSAEDLANYIKVDDKKPKLNGEFMLTSVGIAPLNTVSLVFAAFDPTVDIQTKSQALGGSDSMADNARINQIYMKTSINEAKANAYKAAKIPYNRNFNGIYVMAIQPDSNFKNKLQVGDTIESVNHKKYDSAKAFQTKIRSQKIGTDLTVGYKRDGKVKETTAKTVALAGAKDMAGIGIILTDDVDVKSDRQVSADLGEIGGPSGGLMFSLEMYDALTSKDLARGRKIAGTGTIDKDGHVGEIGGIDKKVIAAHRAGVDIFLAPYVKPTDENLKYEENGKTNYQVAKETAKKYAPDMKVIPVETFDQAVEKLQN</sequence>
<dbReference type="RefSeq" id="WP_236698259.1">
    <property type="nucleotide sequence ID" value="NZ_JQCD01000024.1"/>
</dbReference>
<dbReference type="EC" id="3.4.21.53" evidence="1"/>
<dbReference type="GO" id="GO:0006508">
    <property type="term" value="P:proteolysis"/>
    <property type="evidence" value="ECO:0007669"/>
    <property type="project" value="UniProtKB-KW"/>
</dbReference>
<dbReference type="SUPFAM" id="SSF50156">
    <property type="entry name" value="PDZ domain-like"/>
    <property type="match status" value="1"/>
</dbReference>
<evidence type="ECO:0000259" key="2">
    <source>
        <dbReference type="PROSITE" id="PS51786"/>
    </source>
</evidence>
<comment type="caution">
    <text evidence="3">The sequence shown here is derived from an EMBL/GenBank/DDBJ whole genome shotgun (WGS) entry which is preliminary data.</text>
</comment>
<keyword evidence="1" id="KW-0645">Protease</keyword>
<dbReference type="GO" id="GO:0030163">
    <property type="term" value="P:protein catabolic process"/>
    <property type="evidence" value="ECO:0007669"/>
    <property type="project" value="InterPro"/>
</dbReference>
<dbReference type="PROSITE" id="PS51786">
    <property type="entry name" value="LON_PROTEOLYTIC"/>
    <property type="match status" value="1"/>
</dbReference>
<reference evidence="3 4" key="1">
    <citation type="journal article" date="2015" name="Genome Announc.">
        <title>Expanding the biotechnology potential of lactobacilli through comparative genomics of 213 strains and associated genera.</title>
        <authorList>
            <person name="Sun Z."/>
            <person name="Harris H.M."/>
            <person name="McCann A."/>
            <person name="Guo C."/>
            <person name="Argimon S."/>
            <person name="Zhang W."/>
            <person name="Yang X."/>
            <person name="Jeffery I.B."/>
            <person name="Cooney J.C."/>
            <person name="Kagawa T.F."/>
            <person name="Liu W."/>
            <person name="Song Y."/>
            <person name="Salvetti E."/>
            <person name="Wrobel A."/>
            <person name="Rasinkangas P."/>
            <person name="Parkhill J."/>
            <person name="Rea M.C."/>
            <person name="O'Sullivan O."/>
            <person name="Ritari J."/>
            <person name="Douillard F.P."/>
            <person name="Paul Ross R."/>
            <person name="Yang R."/>
            <person name="Briner A.E."/>
            <person name="Felis G.E."/>
            <person name="de Vos W.M."/>
            <person name="Barrangou R."/>
            <person name="Klaenhammer T.R."/>
            <person name="Caufield P.W."/>
            <person name="Cui Y."/>
            <person name="Zhang H."/>
            <person name="O'Toole P.W."/>
        </authorList>
    </citation>
    <scope>NUCLEOTIDE SEQUENCE [LARGE SCALE GENOMIC DNA]</scope>
    <source>
        <strain evidence="3 4">DSM 20014</strain>
    </source>
</reference>
<dbReference type="InterPro" id="IPR008269">
    <property type="entry name" value="Lon_proteolytic"/>
</dbReference>
<dbReference type="InterPro" id="IPR014721">
    <property type="entry name" value="Ribsml_uS5_D2-typ_fold_subgr"/>
</dbReference>
<feature type="active site" evidence="1">
    <location>
        <position position="269"/>
    </location>
</feature>
<keyword evidence="1" id="KW-0720">Serine protease</keyword>
<gene>
    <name evidence="3" type="ORF">IV67_GL000646</name>
</gene>
<name>A0A0R2JML9_9LACO</name>
<keyword evidence="4" id="KW-1185">Reference proteome</keyword>
<feature type="domain" description="Lon proteolytic" evidence="2">
    <location>
        <begin position="212"/>
        <end position="334"/>
    </location>
</feature>
<protein>
    <recommendedName>
        <fullName evidence="1">endopeptidase La</fullName>
        <ecNumber evidence="1">3.4.21.53</ecNumber>
    </recommendedName>
</protein>
<dbReference type="EMBL" id="JQCD01000024">
    <property type="protein sequence ID" value="KRN77126.1"/>
    <property type="molecule type" value="Genomic_DNA"/>
</dbReference>
<organism evidence="3 4">
    <name type="scientific">Weissella minor</name>
    <dbReference type="NCBI Taxonomy" id="1620"/>
    <lineage>
        <taxon>Bacteria</taxon>
        <taxon>Bacillati</taxon>
        <taxon>Bacillota</taxon>
        <taxon>Bacilli</taxon>
        <taxon>Lactobacillales</taxon>
        <taxon>Lactobacillaceae</taxon>
        <taxon>Weissella</taxon>
    </lineage>
</organism>
<dbReference type="AlphaFoldDB" id="A0A0R2JML9"/>